<reference evidence="1" key="2">
    <citation type="submission" date="2023-05" db="EMBL/GenBank/DDBJ databases">
        <authorList>
            <person name="Schelkunov M.I."/>
        </authorList>
    </citation>
    <scope>NUCLEOTIDE SEQUENCE</scope>
    <source>
        <strain evidence="1">Hsosn_3</strain>
        <tissue evidence="1">Leaf</tissue>
    </source>
</reference>
<comment type="caution">
    <text evidence="1">The sequence shown here is derived from an EMBL/GenBank/DDBJ whole genome shotgun (WGS) entry which is preliminary data.</text>
</comment>
<proteinExistence type="predicted"/>
<dbReference type="AlphaFoldDB" id="A0AAD8HXQ7"/>
<sequence>MIQANEVVPDETLAGHKQDQDIILLAQTRPSSQASSFKQIYEVWWLMCLPGELQLGCGPPFGDTRDSRPFVLADTTFVRAHSMVIKDWSYPTKDGNCWAGFHVNFGTLASSLNFRFDDVVWGHNKKGCNNTSDKGAPKTTNEAPIKTLNTKSEIAH</sequence>
<organism evidence="1 2">
    <name type="scientific">Heracleum sosnowskyi</name>
    <dbReference type="NCBI Taxonomy" id="360622"/>
    <lineage>
        <taxon>Eukaryota</taxon>
        <taxon>Viridiplantae</taxon>
        <taxon>Streptophyta</taxon>
        <taxon>Embryophyta</taxon>
        <taxon>Tracheophyta</taxon>
        <taxon>Spermatophyta</taxon>
        <taxon>Magnoliopsida</taxon>
        <taxon>eudicotyledons</taxon>
        <taxon>Gunneridae</taxon>
        <taxon>Pentapetalae</taxon>
        <taxon>asterids</taxon>
        <taxon>campanulids</taxon>
        <taxon>Apiales</taxon>
        <taxon>Apiaceae</taxon>
        <taxon>Apioideae</taxon>
        <taxon>apioid superclade</taxon>
        <taxon>Tordylieae</taxon>
        <taxon>Tordyliinae</taxon>
        <taxon>Heracleum</taxon>
    </lineage>
</organism>
<name>A0AAD8HXQ7_9APIA</name>
<dbReference type="Proteomes" id="UP001237642">
    <property type="component" value="Unassembled WGS sequence"/>
</dbReference>
<keyword evidence="2" id="KW-1185">Reference proteome</keyword>
<evidence type="ECO:0000313" key="2">
    <source>
        <dbReference type="Proteomes" id="UP001237642"/>
    </source>
</evidence>
<reference evidence="1" key="1">
    <citation type="submission" date="2023-02" db="EMBL/GenBank/DDBJ databases">
        <title>Genome of toxic invasive species Heracleum sosnowskyi carries increased number of genes despite the absence of recent whole-genome duplications.</title>
        <authorList>
            <person name="Schelkunov M."/>
            <person name="Shtratnikova V."/>
            <person name="Makarenko M."/>
            <person name="Klepikova A."/>
            <person name="Omelchenko D."/>
            <person name="Novikova G."/>
            <person name="Obukhova E."/>
            <person name="Bogdanov V."/>
            <person name="Penin A."/>
            <person name="Logacheva M."/>
        </authorList>
    </citation>
    <scope>NUCLEOTIDE SEQUENCE</scope>
    <source>
        <strain evidence="1">Hsosn_3</strain>
        <tissue evidence="1">Leaf</tissue>
    </source>
</reference>
<gene>
    <name evidence="1" type="ORF">POM88_030605</name>
</gene>
<protein>
    <submittedName>
        <fullName evidence="1">Uncharacterized protein</fullName>
    </submittedName>
</protein>
<dbReference type="EMBL" id="JAUIZM010000007">
    <property type="protein sequence ID" value="KAK1374412.1"/>
    <property type="molecule type" value="Genomic_DNA"/>
</dbReference>
<accession>A0AAD8HXQ7</accession>
<evidence type="ECO:0000313" key="1">
    <source>
        <dbReference type="EMBL" id="KAK1374412.1"/>
    </source>
</evidence>